<proteinExistence type="predicted"/>
<sequence>MNERATFSAGAEARRAAAADRPGATPHHDALLRYLGAVTAASAQQAAQRTPVRAAEPKPAGEPGAQQPQQPPAPGPLEVRDVMDVPAPSVPGQLRFPDIARVLNREQTGLVAVVDEEDRVMGVVSASDLLAKAAIAASGRRPALISRSRERRLHEKARGQTAETLMTSPAITVYPGTPVAEAAWLAALSRLKRMPVTDHEGRLVGVVHRDALLQALLRSDDQIRWEIESQILAADFPAARGDVTVAVRDGVVELGGRMAEADAKQLIVRIEDIDDVIDVRNRLAPA</sequence>
<keyword evidence="1" id="KW-0677">Repeat</keyword>
<dbReference type="PANTHER" id="PTHR48108">
    <property type="entry name" value="CBS DOMAIN-CONTAINING PROTEIN CBSX2, CHLOROPLASTIC"/>
    <property type="match status" value="1"/>
</dbReference>
<dbReference type="EMBL" id="JARWBG010000007">
    <property type="protein sequence ID" value="MDH2388847.1"/>
    <property type="molecule type" value="Genomic_DNA"/>
</dbReference>
<evidence type="ECO:0000256" key="3">
    <source>
        <dbReference type="SAM" id="MobiDB-lite"/>
    </source>
</evidence>
<evidence type="ECO:0000313" key="5">
    <source>
        <dbReference type="EMBL" id="MDH2388847.1"/>
    </source>
</evidence>
<accession>A0ABT6HKM2</accession>
<keyword evidence="2" id="KW-0129">CBS domain</keyword>
<keyword evidence="6" id="KW-1185">Reference proteome</keyword>
<protein>
    <submittedName>
        <fullName evidence="5">CBS domain-containing protein</fullName>
    </submittedName>
</protein>
<dbReference type="Pfam" id="PF00571">
    <property type="entry name" value="CBS"/>
    <property type="match status" value="2"/>
</dbReference>
<feature type="region of interest" description="Disordered" evidence="3">
    <location>
        <begin position="45"/>
        <end position="86"/>
    </location>
</feature>
<dbReference type="RefSeq" id="WP_279927132.1">
    <property type="nucleotide sequence ID" value="NZ_JARWBG010000007.1"/>
</dbReference>
<dbReference type="Gene3D" id="3.10.580.10">
    <property type="entry name" value="CBS-domain"/>
    <property type="match status" value="1"/>
</dbReference>
<dbReference type="InterPro" id="IPR051462">
    <property type="entry name" value="CBS_domain-containing"/>
</dbReference>
<evidence type="ECO:0000313" key="6">
    <source>
        <dbReference type="Proteomes" id="UP001223144"/>
    </source>
</evidence>
<dbReference type="SMART" id="SM00116">
    <property type="entry name" value="CBS"/>
    <property type="match status" value="2"/>
</dbReference>
<feature type="compositionally biased region" description="Low complexity" evidence="3">
    <location>
        <begin position="57"/>
        <end position="68"/>
    </location>
</feature>
<dbReference type="InterPro" id="IPR046342">
    <property type="entry name" value="CBS_dom_sf"/>
</dbReference>
<dbReference type="Proteomes" id="UP001223144">
    <property type="component" value="Unassembled WGS sequence"/>
</dbReference>
<feature type="region of interest" description="Disordered" evidence="3">
    <location>
        <begin position="1"/>
        <end position="27"/>
    </location>
</feature>
<name>A0ABT6HKM2_9ACTN</name>
<organism evidence="5 6">
    <name type="scientific">Streptomyces chengmaiensis</name>
    <dbReference type="NCBI Taxonomy" id="3040919"/>
    <lineage>
        <taxon>Bacteria</taxon>
        <taxon>Bacillati</taxon>
        <taxon>Actinomycetota</taxon>
        <taxon>Actinomycetes</taxon>
        <taxon>Kitasatosporales</taxon>
        <taxon>Streptomycetaceae</taxon>
        <taxon>Streptomyces</taxon>
    </lineage>
</organism>
<dbReference type="PANTHER" id="PTHR48108:SF26">
    <property type="entry name" value="CBS DOMAIN-CONTAINING PROTEIN DDB_G0289609"/>
    <property type="match status" value="1"/>
</dbReference>
<feature type="domain" description="CBS" evidence="4">
    <location>
        <begin position="166"/>
        <end position="222"/>
    </location>
</feature>
<reference evidence="5 6" key="1">
    <citation type="submission" date="2023-04" db="EMBL/GenBank/DDBJ databases">
        <title>Streptomyces chengmaiensis sp. nov. isolated from the stem of mangrove plant in Hainan.</title>
        <authorList>
            <person name="Huang X."/>
            <person name="Zhou S."/>
            <person name="Chu X."/>
            <person name="Xie Y."/>
            <person name="Lin Y."/>
        </authorList>
    </citation>
    <scope>NUCLEOTIDE SEQUENCE [LARGE SCALE GENOMIC DNA]</scope>
    <source>
        <strain evidence="5 6">HNM0663</strain>
    </source>
</reference>
<comment type="caution">
    <text evidence="5">The sequence shown here is derived from an EMBL/GenBank/DDBJ whole genome shotgun (WGS) entry which is preliminary data.</text>
</comment>
<evidence type="ECO:0000259" key="4">
    <source>
        <dbReference type="PROSITE" id="PS51371"/>
    </source>
</evidence>
<evidence type="ECO:0000256" key="2">
    <source>
        <dbReference type="PROSITE-ProRule" id="PRU00703"/>
    </source>
</evidence>
<evidence type="ECO:0000256" key="1">
    <source>
        <dbReference type="ARBA" id="ARBA00022737"/>
    </source>
</evidence>
<feature type="domain" description="CBS" evidence="4">
    <location>
        <begin position="83"/>
        <end position="144"/>
    </location>
</feature>
<dbReference type="PROSITE" id="PS51371">
    <property type="entry name" value="CBS"/>
    <property type="match status" value="2"/>
</dbReference>
<gene>
    <name evidence="5" type="ORF">QCN29_08605</name>
</gene>
<dbReference type="SUPFAM" id="SSF54631">
    <property type="entry name" value="CBS-domain pair"/>
    <property type="match status" value="1"/>
</dbReference>
<dbReference type="InterPro" id="IPR000644">
    <property type="entry name" value="CBS_dom"/>
</dbReference>